<accession>A0A9Y1BKK7</accession>
<reference evidence="3" key="1">
    <citation type="journal article" date="2022" name="Nat. Microbiol.">
        <title>Unique mobile elements and scalable gene flow at the prokaryote-eukaryote boundary revealed by circularized Asgard archaea genomes.</title>
        <authorList>
            <person name="Wu F."/>
            <person name="Speth D.R."/>
            <person name="Philosof A."/>
            <person name="Cremiere A."/>
            <person name="Narayanan A."/>
            <person name="Barco R.A."/>
            <person name="Connon S.A."/>
            <person name="Amend J.P."/>
            <person name="Antoshechkin I.A."/>
            <person name="Orphan V.J."/>
        </authorList>
    </citation>
    <scope>NUCLEOTIDE SEQUENCE</scope>
    <source>
        <strain evidence="3">PM71</strain>
    </source>
</reference>
<dbReference type="GO" id="GO:0009086">
    <property type="term" value="P:methionine biosynthetic process"/>
    <property type="evidence" value="ECO:0007669"/>
    <property type="project" value="UniProtKB-ARBA"/>
</dbReference>
<keyword evidence="2" id="KW-0663">Pyridoxal phosphate</keyword>
<keyword evidence="3" id="KW-0808">Transferase</keyword>
<keyword evidence="3" id="KW-0032">Aminotransferase</keyword>
<dbReference type="GO" id="GO:0008483">
    <property type="term" value="F:transaminase activity"/>
    <property type="evidence" value="ECO:0007669"/>
    <property type="project" value="UniProtKB-KW"/>
</dbReference>
<evidence type="ECO:0000256" key="1">
    <source>
        <dbReference type="ARBA" id="ARBA00001933"/>
    </source>
</evidence>
<dbReference type="Proteomes" id="UP001201020">
    <property type="component" value="Chromosome"/>
</dbReference>
<evidence type="ECO:0000256" key="2">
    <source>
        <dbReference type="ARBA" id="ARBA00022898"/>
    </source>
</evidence>
<dbReference type="EMBL" id="CP084166">
    <property type="protein sequence ID" value="UJG40551.1"/>
    <property type="molecule type" value="Genomic_DNA"/>
</dbReference>
<dbReference type="GO" id="GO:0019346">
    <property type="term" value="P:transsulfuration"/>
    <property type="evidence" value="ECO:0007669"/>
    <property type="project" value="InterPro"/>
</dbReference>
<dbReference type="PANTHER" id="PTHR11808:SF80">
    <property type="entry name" value="CYSTATHIONINE GAMMA-LYASE"/>
    <property type="match status" value="1"/>
</dbReference>
<gene>
    <name evidence="3" type="ORF">K9W45_12045</name>
</gene>
<organism evidence="3">
    <name type="scientific">Candidatus Heimdallarchaeum aukensis</name>
    <dbReference type="NCBI Taxonomy" id="2876573"/>
    <lineage>
        <taxon>Archaea</taxon>
        <taxon>Promethearchaeati</taxon>
        <taxon>Candidatus Heimdallarchaeota</taxon>
        <taxon>Candidatus Heimdallarchaeia (ex Rinke et al. 2021) (nom. nud.)</taxon>
        <taxon>Candidatus Heimdallarchaeales</taxon>
        <taxon>Candidatus Heimdallarchaeaceae</taxon>
        <taxon>Candidatus Heimdallarchaeum</taxon>
    </lineage>
</organism>
<dbReference type="InterPro" id="IPR015422">
    <property type="entry name" value="PyrdxlP-dep_Trfase_small"/>
</dbReference>
<dbReference type="GO" id="GO:0030170">
    <property type="term" value="F:pyridoxal phosphate binding"/>
    <property type="evidence" value="ECO:0007669"/>
    <property type="project" value="InterPro"/>
</dbReference>
<dbReference type="GO" id="GO:0016846">
    <property type="term" value="F:carbon-sulfur lyase activity"/>
    <property type="evidence" value="ECO:0007669"/>
    <property type="project" value="TreeGrafter"/>
</dbReference>
<dbReference type="InterPro" id="IPR015421">
    <property type="entry name" value="PyrdxlP-dep_Trfase_major"/>
</dbReference>
<dbReference type="InterPro" id="IPR000277">
    <property type="entry name" value="Cys/Met-Metab_PyrdxlP-dep_enz"/>
</dbReference>
<dbReference type="AlphaFoldDB" id="A0A9Y1BKK7"/>
<dbReference type="PIRSF" id="PIRSF001434">
    <property type="entry name" value="CGS"/>
    <property type="match status" value="1"/>
</dbReference>
<dbReference type="SUPFAM" id="SSF53383">
    <property type="entry name" value="PLP-dependent transferases"/>
    <property type="match status" value="1"/>
</dbReference>
<protein>
    <submittedName>
        <fullName evidence="3">Aminotransferase class I/II-fold pyridoxal phosphate-dependent enzyme</fullName>
    </submittedName>
</protein>
<name>A0A9Y1BKK7_9ARCH</name>
<dbReference type="Gene3D" id="3.40.640.10">
    <property type="entry name" value="Type I PLP-dependent aspartate aminotransferase-like (Major domain)"/>
    <property type="match status" value="1"/>
</dbReference>
<comment type="cofactor">
    <cofactor evidence="1">
        <name>pyridoxal 5'-phosphate</name>
        <dbReference type="ChEBI" id="CHEBI:597326"/>
    </cofactor>
</comment>
<dbReference type="PANTHER" id="PTHR11808">
    <property type="entry name" value="TRANS-SULFURATION ENZYME FAMILY MEMBER"/>
    <property type="match status" value="1"/>
</dbReference>
<dbReference type="FunFam" id="3.40.640.10:FF:000046">
    <property type="entry name" value="Cystathionine gamma-lyase"/>
    <property type="match status" value="1"/>
</dbReference>
<sequence length="395" mass="43820">MEKRKYKFDTLSVHAGENVEKTGTIAPPIYQSVAYPYYSAEYAAKLFRYEIEGYMYGRMDNPTNAMFEERIAALENGEKAVGTSSGMSAEFLACLHLLEHGDNFVTAGKIYGGTNQLFTVTLPKMGFNPKFVYEPDNLENWEKEIDKRTKFLYLETPSNPNLFVGDISGIAKLAHEHGIPLIVDNTVASPALQKPLNLGADIVVHSATKYLSGNSTCISGVIVGKADFIDGIREKEYRNIGPSISPFNSWLLLLGMETLSLRMDKHSKNALAIAEFLEDHSKIVSVNYPGLKSHPQHELAKKQMKGYSGLLSFVTKGELDDAKNVLNSFQLIIHTGHLGTTKTLATHPAFTTHQQLSQEEREAIGIPDTMIRMSVGIEDVDDLIEDLDQALTKIK</sequence>
<dbReference type="Pfam" id="PF01053">
    <property type="entry name" value="Cys_Met_Meta_PP"/>
    <property type="match status" value="1"/>
</dbReference>
<dbReference type="Gene3D" id="3.90.1150.10">
    <property type="entry name" value="Aspartate Aminotransferase, domain 1"/>
    <property type="match status" value="1"/>
</dbReference>
<dbReference type="CDD" id="cd00614">
    <property type="entry name" value="CGS_like"/>
    <property type="match status" value="1"/>
</dbReference>
<dbReference type="FunFam" id="3.90.1150.10:FF:000033">
    <property type="entry name" value="Cystathionine gamma-synthase"/>
    <property type="match status" value="1"/>
</dbReference>
<dbReference type="GO" id="GO:0005737">
    <property type="term" value="C:cytoplasm"/>
    <property type="evidence" value="ECO:0007669"/>
    <property type="project" value="TreeGrafter"/>
</dbReference>
<evidence type="ECO:0000313" key="3">
    <source>
        <dbReference type="EMBL" id="UJG40551.1"/>
    </source>
</evidence>
<proteinExistence type="predicted"/>
<dbReference type="InterPro" id="IPR015424">
    <property type="entry name" value="PyrdxlP-dep_Trfase"/>
</dbReference>